<feature type="compositionally biased region" description="Low complexity" evidence="1">
    <location>
        <begin position="84"/>
        <end position="107"/>
    </location>
</feature>
<organism evidence="2 3">
    <name type="scientific">Setaria viridis</name>
    <name type="common">Green bristlegrass</name>
    <name type="synonym">Setaria italica subsp. viridis</name>
    <dbReference type="NCBI Taxonomy" id="4556"/>
    <lineage>
        <taxon>Eukaryota</taxon>
        <taxon>Viridiplantae</taxon>
        <taxon>Streptophyta</taxon>
        <taxon>Embryophyta</taxon>
        <taxon>Tracheophyta</taxon>
        <taxon>Spermatophyta</taxon>
        <taxon>Magnoliopsida</taxon>
        <taxon>Liliopsida</taxon>
        <taxon>Poales</taxon>
        <taxon>Poaceae</taxon>
        <taxon>PACMAD clade</taxon>
        <taxon>Panicoideae</taxon>
        <taxon>Panicodae</taxon>
        <taxon>Paniceae</taxon>
        <taxon>Cenchrinae</taxon>
        <taxon>Setaria</taxon>
    </lineage>
</organism>
<dbReference type="AlphaFoldDB" id="A0A4U6VU36"/>
<keyword evidence="3" id="KW-1185">Reference proteome</keyword>
<evidence type="ECO:0000313" key="3">
    <source>
        <dbReference type="Proteomes" id="UP000298652"/>
    </source>
</evidence>
<sequence length="266" mass="28865">MAIEIKGGSNDINLNSGNTRRMQRVKLNWGAGMLQPRLKRRSPSASSSRGKTNLNPPIFFACCHPHLIPPRSSTVRFPLHHAPHAATPAHPRSIGSSPSSHAAQPSQNRSRRLPRSIPRHPHRSTKPPSSLHLHPSALGRSRLPSLRSTTGIPSPSTHRSSIPSSPTAAAAADVESARWCASTAAVADGWAARDAMRQLGPHLCWRLLHAAQVGDQVESSVRRHGVVSPSRRPKPPSWRPTGVQRVPFPKERKEKAVGGGLGRIEF</sequence>
<feature type="compositionally biased region" description="Polar residues" evidence="1">
    <location>
        <begin position="43"/>
        <end position="53"/>
    </location>
</feature>
<feature type="region of interest" description="Disordered" evidence="1">
    <location>
        <begin position="30"/>
        <end position="53"/>
    </location>
</feature>
<dbReference type="EMBL" id="CM016553">
    <property type="protein sequence ID" value="TKW33367.1"/>
    <property type="molecule type" value="Genomic_DNA"/>
</dbReference>
<feature type="region of interest" description="Disordered" evidence="1">
    <location>
        <begin position="83"/>
        <end position="169"/>
    </location>
</feature>
<dbReference type="Gramene" id="TKW33369">
    <property type="protein sequence ID" value="TKW33369"/>
    <property type="gene ID" value="SEVIR_2G229600v2"/>
</dbReference>
<accession>A0A4U6VU36</accession>
<dbReference type="EMBL" id="CM016553">
    <property type="protein sequence ID" value="TKW33369.1"/>
    <property type="molecule type" value="Genomic_DNA"/>
</dbReference>
<dbReference type="Gramene" id="TKW33368">
    <property type="protein sequence ID" value="TKW33368"/>
    <property type="gene ID" value="SEVIR_2G229600v2"/>
</dbReference>
<dbReference type="EMBL" id="CM016553">
    <property type="protein sequence ID" value="TKW33368.1"/>
    <property type="molecule type" value="Genomic_DNA"/>
</dbReference>
<evidence type="ECO:0000256" key="1">
    <source>
        <dbReference type="SAM" id="MobiDB-lite"/>
    </source>
</evidence>
<feature type="compositionally biased region" description="Gly residues" evidence="1">
    <location>
        <begin position="257"/>
        <end position="266"/>
    </location>
</feature>
<dbReference type="Gramene" id="TKW33367">
    <property type="protein sequence ID" value="TKW33367"/>
    <property type="gene ID" value="SEVIR_2G229600v2"/>
</dbReference>
<gene>
    <name evidence="2" type="ORF">SEVIR_2G229600v2</name>
</gene>
<dbReference type="Proteomes" id="UP000298652">
    <property type="component" value="Chromosome 2"/>
</dbReference>
<feature type="compositionally biased region" description="Basic residues" evidence="1">
    <location>
        <begin position="109"/>
        <end position="125"/>
    </location>
</feature>
<evidence type="ECO:0000313" key="2">
    <source>
        <dbReference type="EMBL" id="TKW33368.1"/>
    </source>
</evidence>
<name>A0A4U6VU36_SETVI</name>
<reference evidence="2 3" key="1">
    <citation type="submission" date="2019-03" db="EMBL/GenBank/DDBJ databases">
        <title>WGS assembly of Setaria viridis.</title>
        <authorList>
            <person name="Huang P."/>
            <person name="Jenkins J."/>
            <person name="Grimwood J."/>
            <person name="Barry K."/>
            <person name="Healey A."/>
            <person name="Mamidi S."/>
            <person name="Sreedasyam A."/>
            <person name="Shu S."/>
            <person name="Feldman M."/>
            <person name="Wu J."/>
            <person name="Yu Y."/>
            <person name="Chen C."/>
            <person name="Johnson J."/>
            <person name="Rokhsar D."/>
            <person name="Baxter I."/>
            <person name="Schmutz J."/>
            <person name="Brutnell T."/>
            <person name="Kellogg E."/>
        </authorList>
    </citation>
    <scope>NUCLEOTIDE SEQUENCE [LARGE SCALE GENOMIC DNA]</scope>
    <source>
        <strain evidence="3">cv. A10</strain>
    </source>
</reference>
<feature type="region of interest" description="Disordered" evidence="1">
    <location>
        <begin position="225"/>
        <end position="266"/>
    </location>
</feature>
<feature type="compositionally biased region" description="Low complexity" evidence="1">
    <location>
        <begin position="152"/>
        <end position="169"/>
    </location>
</feature>
<protein>
    <submittedName>
        <fullName evidence="2">Uncharacterized protein</fullName>
    </submittedName>
</protein>
<proteinExistence type="predicted"/>